<evidence type="ECO:0000256" key="6">
    <source>
        <dbReference type="SAM" id="MobiDB-lite"/>
    </source>
</evidence>
<dbReference type="AlphaFoldDB" id="A0AAD2HJT0"/>
<dbReference type="PANTHER" id="PTHR46481">
    <property type="entry name" value="ZINC FINGER BED DOMAIN-CONTAINING PROTEIN 4"/>
    <property type="match status" value="1"/>
</dbReference>
<keyword evidence="2" id="KW-0479">Metal-binding</keyword>
<evidence type="ECO:0000313" key="7">
    <source>
        <dbReference type="EMBL" id="CAK5277162.1"/>
    </source>
</evidence>
<keyword evidence="8" id="KW-1185">Reference proteome</keyword>
<evidence type="ECO:0000256" key="1">
    <source>
        <dbReference type="ARBA" id="ARBA00004123"/>
    </source>
</evidence>
<dbReference type="InterPro" id="IPR012337">
    <property type="entry name" value="RNaseH-like_sf"/>
</dbReference>
<comment type="subcellular location">
    <subcellularLocation>
        <location evidence="1">Nucleus</location>
    </subcellularLocation>
</comment>
<evidence type="ECO:0000313" key="8">
    <source>
        <dbReference type="Proteomes" id="UP001295794"/>
    </source>
</evidence>
<evidence type="ECO:0000256" key="3">
    <source>
        <dbReference type="ARBA" id="ARBA00022771"/>
    </source>
</evidence>
<evidence type="ECO:0000256" key="5">
    <source>
        <dbReference type="ARBA" id="ARBA00023242"/>
    </source>
</evidence>
<evidence type="ECO:0000256" key="4">
    <source>
        <dbReference type="ARBA" id="ARBA00022833"/>
    </source>
</evidence>
<protein>
    <submittedName>
        <fullName evidence="7">Uncharacterized protein</fullName>
    </submittedName>
</protein>
<proteinExistence type="predicted"/>
<dbReference type="EMBL" id="CAVNYO010000419">
    <property type="protein sequence ID" value="CAK5277162.1"/>
    <property type="molecule type" value="Genomic_DNA"/>
</dbReference>
<dbReference type="Proteomes" id="UP001295794">
    <property type="component" value="Unassembled WGS sequence"/>
</dbReference>
<feature type="region of interest" description="Disordered" evidence="6">
    <location>
        <begin position="114"/>
        <end position="151"/>
    </location>
</feature>
<dbReference type="PANTHER" id="PTHR46481:SF10">
    <property type="entry name" value="ZINC FINGER BED DOMAIN-CONTAINING PROTEIN 39"/>
    <property type="match status" value="1"/>
</dbReference>
<gene>
    <name evidence="7" type="ORF">MYCIT1_LOCUS26000</name>
</gene>
<keyword evidence="5" id="KW-0539">Nucleus</keyword>
<dbReference type="GO" id="GO:0008270">
    <property type="term" value="F:zinc ion binding"/>
    <property type="evidence" value="ECO:0007669"/>
    <property type="project" value="UniProtKB-KW"/>
</dbReference>
<feature type="region of interest" description="Disordered" evidence="6">
    <location>
        <begin position="26"/>
        <end position="47"/>
    </location>
</feature>
<sequence>MADEQCAVGPDGQLLPADQITFYNDVDDSEPLLPSKPVAHSASVRGRPRTIADHFYAPCRTSSCTRNASVRAVDPNNVAGKSGKRKASGNVPCAASKSSCSSLHAPSASSCAASRLSRASSPDPTDQDTNMPDLVDASNIEDGEGDEGDKEEAEFQAAYEDAKAASDADRLAKKIPKSDLTKDTKLIFTEGTITGPAGNKIKGSWCRICCKSPSTDKDTFLRGNVSLQRKHITRYPDTHFSVYKRLCEKNNVPMHHRAFPKDYNVEASGEKQTTLDAFAAPIPAFTKEGLTDHIIEFVAIRVVNEQPFRQIIKFCRPHLADKDIPHRTKITNEIYKKWDAVIEHIKSTLLVSMTFDTWTSAASDPYLGITAHYIDAPDDQPSKWELKCDQIVFVKIDRDHSGANLAQIIVKTLDEYDLRNKVGWFTADNTTNNDTALRAVADVVADLNMIQAQVSWSNPHLSSDKVNEFIKAALSEENNDGEVDVGATSGAMGKALALVKQIRASPQALEFLKKMCMESEIKPLQPLGYIRTRWASMHTFLERLIYLKAALNCFVSLADDTSEVPNLSGKCQYADFRLHVDDWKKLDAIQEVLQVR</sequence>
<keyword evidence="4" id="KW-0862">Zinc</keyword>
<keyword evidence="3" id="KW-0863">Zinc-finger</keyword>
<dbReference type="SUPFAM" id="SSF53098">
    <property type="entry name" value="Ribonuclease H-like"/>
    <property type="match status" value="1"/>
</dbReference>
<comment type="caution">
    <text evidence="7">The sequence shown here is derived from an EMBL/GenBank/DDBJ whole genome shotgun (WGS) entry which is preliminary data.</text>
</comment>
<reference evidence="7" key="1">
    <citation type="submission" date="2023-11" db="EMBL/GenBank/DDBJ databases">
        <authorList>
            <person name="De Vega J J."/>
            <person name="De Vega J J."/>
        </authorList>
    </citation>
    <scope>NUCLEOTIDE SEQUENCE</scope>
</reference>
<dbReference type="InterPro" id="IPR052035">
    <property type="entry name" value="ZnF_BED_domain_contain"/>
</dbReference>
<feature type="compositionally biased region" description="Acidic residues" evidence="6">
    <location>
        <begin position="139"/>
        <end position="151"/>
    </location>
</feature>
<evidence type="ECO:0000256" key="2">
    <source>
        <dbReference type="ARBA" id="ARBA00022723"/>
    </source>
</evidence>
<name>A0AAD2HJT0_9AGAR</name>
<dbReference type="GO" id="GO:0005634">
    <property type="term" value="C:nucleus"/>
    <property type="evidence" value="ECO:0007669"/>
    <property type="project" value="UniProtKB-SubCell"/>
</dbReference>
<accession>A0AAD2HJT0</accession>
<organism evidence="7 8">
    <name type="scientific">Mycena citricolor</name>
    <dbReference type="NCBI Taxonomy" id="2018698"/>
    <lineage>
        <taxon>Eukaryota</taxon>
        <taxon>Fungi</taxon>
        <taxon>Dikarya</taxon>
        <taxon>Basidiomycota</taxon>
        <taxon>Agaricomycotina</taxon>
        <taxon>Agaricomycetes</taxon>
        <taxon>Agaricomycetidae</taxon>
        <taxon>Agaricales</taxon>
        <taxon>Marasmiineae</taxon>
        <taxon>Mycenaceae</taxon>
        <taxon>Mycena</taxon>
    </lineage>
</organism>